<comment type="caution">
    <text evidence="1">The sequence shown here is derived from an EMBL/GenBank/DDBJ whole genome shotgun (WGS) entry which is preliminary data.</text>
</comment>
<dbReference type="Proteomes" id="UP000215335">
    <property type="component" value="Unassembled WGS sequence"/>
</dbReference>
<keyword evidence="2" id="KW-1185">Reference proteome</keyword>
<organism evidence="1 2">
    <name type="scientific">Trichomalopsis sarcophagae</name>
    <dbReference type="NCBI Taxonomy" id="543379"/>
    <lineage>
        <taxon>Eukaryota</taxon>
        <taxon>Metazoa</taxon>
        <taxon>Ecdysozoa</taxon>
        <taxon>Arthropoda</taxon>
        <taxon>Hexapoda</taxon>
        <taxon>Insecta</taxon>
        <taxon>Pterygota</taxon>
        <taxon>Neoptera</taxon>
        <taxon>Endopterygota</taxon>
        <taxon>Hymenoptera</taxon>
        <taxon>Apocrita</taxon>
        <taxon>Proctotrupomorpha</taxon>
        <taxon>Chalcidoidea</taxon>
        <taxon>Pteromalidae</taxon>
        <taxon>Pteromalinae</taxon>
        <taxon>Trichomalopsis</taxon>
    </lineage>
</organism>
<reference evidence="1 2" key="1">
    <citation type="journal article" date="2017" name="Curr. Biol.">
        <title>The Evolution of Venom by Co-option of Single-Copy Genes.</title>
        <authorList>
            <person name="Martinson E.O."/>
            <person name="Mrinalini"/>
            <person name="Kelkar Y.D."/>
            <person name="Chang C.H."/>
            <person name="Werren J.H."/>
        </authorList>
    </citation>
    <scope>NUCLEOTIDE SEQUENCE [LARGE SCALE GENOMIC DNA]</scope>
    <source>
        <strain evidence="1 2">Alberta</strain>
        <tissue evidence="1">Whole body</tissue>
    </source>
</reference>
<dbReference type="AlphaFoldDB" id="A0A232FAI3"/>
<gene>
    <name evidence="1" type="ORF">TSAR_004161</name>
</gene>
<protein>
    <submittedName>
        <fullName evidence="1">Uncharacterized protein</fullName>
    </submittedName>
</protein>
<evidence type="ECO:0000313" key="1">
    <source>
        <dbReference type="EMBL" id="OXU27632.1"/>
    </source>
</evidence>
<dbReference type="EMBL" id="NNAY01000566">
    <property type="protein sequence ID" value="OXU27632.1"/>
    <property type="molecule type" value="Genomic_DNA"/>
</dbReference>
<evidence type="ECO:0000313" key="2">
    <source>
        <dbReference type="Proteomes" id="UP000215335"/>
    </source>
</evidence>
<accession>A0A232FAI3</accession>
<proteinExistence type="predicted"/>
<name>A0A232FAI3_9HYME</name>
<feature type="non-terminal residue" evidence="1">
    <location>
        <position position="37"/>
    </location>
</feature>
<sequence length="37" mass="4004">MVSSKMPANLVPLASEIVKELCATVNLSDPLLNDDKF</sequence>